<dbReference type="PATRIC" id="fig|909613.9.peg.5641"/>
<keyword evidence="2" id="KW-0808">Transferase</keyword>
<organism evidence="2 3">
    <name type="scientific">Actinokineospora spheciospongiae</name>
    <dbReference type="NCBI Taxonomy" id="909613"/>
    <lineage>
        <taxon>Bacteria</taxon>
        <taxon>Bacillati</taxon>
        <taxon>Actinomycetota</taxon>
        <taxon>Actinomycetes</taxon>
        <taxon>Pseudonocardiales</taxon>
        <taxon>Pseudonocardiaceae</taxon>
        <taxon>Actinokineospora</taxon>
    </lineage>
</organism>
<dbReference type="CDD" id="cd02440">
    <property type="entry name" value="AdoMet_MTases"/>
    <property type="match status" value="1"/>
</dbReference>
<evidence type="ECO:0000313" key="2">
    <source>
        <dbReference type="EMBL" id="EWC59090.1"/>
    </source>
</evidence>
<dbReference type="GO" id="GO:0032259">
    <property type="term" value="P:methylation"/>
    <property type="evidence" value="ECO:0007669"/>
    <property type="project" value="UniProtKB-KW"/>
</dbReference>
<dbReference type="Gene3D" id="3.40.50.150">
    <property type="entry name" value="Vaccinia Virus protein VP39"/>
    <property type="match status" value="1"/>
</dbReference>
<dbReference type="InterPro" id="IPR013216">
    <property type="entry name" value="Methyltransf_11"/>
</dbReference>
<protein>
    <submittedName>
        <fullName evidence="2">Methyltransferase</fullName>
    </submittedName>
</protein>
<dbReference type="PANTHER" id="PTHR43591">
    <property type="entry name" value="METHYLTRANSFERASE"/>
    <property type="match status" value="1"/>
</dbReference>
<dbReference type="AlphaFoldDB" id="W7IE25"/>
<dbReference type="OrthoDB" id="9777638at2"/>
<dbReference type="Proteomes" id="UP000019277">
    <property type="component" value="Unassembled WGS sequence"/>
</dbReference>
<evidence type="ECO:0000313" key="3">
    <source>
        <dbReference type="Proteomes" id="UP000019277"/>
    </source>
</evidence>
<dbReference type="GO" id="GO:0008757">
    <property type="term" value="F:S-adenosylmethionine-dependent methyltransferase activity"/>
    <property type="evidence" value="ECO:0007669"/>
    <property type="project" value="InterPro"/>
</dbReference>
<accession>W7IE25</accession>
<name>W7IE25_9PSEU</name>
<dbReference type="InterPro" id="IPR029063">
    <property type="entry name" value="SAM-dependent_MTases_sf"/>
</dbReference>
<dbReference type="PANTHER" id="PTHR43591:SF24">
    <property type="entry name" value="2-METHOXY-6-POLYPRENYL-1,4-BENZOQUINOL METHYLASE, MITOCHONDRIAL"/>
    <property type="match status" value="1"/>
</dbReference>
<dbReference type="STRING" id="909613.UO65_5642"/>
<dbReference type="SUPFAM" id="SSF53335">
    <property type="entry name" value="S-adenosyl-L-methionine-dependent methyltransferases"/>
    <property type="match status" value="1"/>
</dbReference>
<sequence length="275" mass="29097">MDVRETNGEQAALWGGSAGQSWVRAQGLLESMFQPLQDLLVDAARDASPGRVLDVGCGTGGVTAAIARALGKPCVGVDISEPVIAVARARTEPGATFVQADAQVHPFEPASFDLVVSRFGVMFFQDPVRAFENLRRAVSGGGQLRAVVWRGAADNPFMTTAERAAAPLLPNLPARNPDGPGQFAFGDADRVRSVLDGSGWTGVDVRPLDVVCAFPEPELDRYLSLLGPVGLALQKEDEQTRVRVVEAIRGAFDPFVHGAEVRFTAACWSVAATAG</sequence>
<keyword evidence="3" id="KW-1185">Reference proteome</keyword>
<reference evidence="2 3" key="1">
    <citation type="journal article" date="2014" name="Genome Announc.">
        <title>Draft Genome Sequence of the Antitrypanosomally Active Sponge-Associated Bacterium Actinokineospora sp. Strain EG49.</title>
        <authorList>
            <person name="Harjes J."/>
            <person name="Ryu T."/>
            <person name="Abdelmohsen U.R."/>
            <person name="Moitinho-Silva L."/>
            <person name="Horn H."/>
            <person name="Ravasi T."/>
            <person name="Hentschel U."/>
        </authorList>
    </citation>
    <scope>NUCLEOTIDE SEQUENCE [LARGE SCALE GENOMIC DNA]</scope>
    <source>
        <strain evidence="2 3">EG49</strain>
    </source>
</reference>
<dbReference type="eggNOG" id="COG2226">
    <property type="taxonomic scope" value="Bacteria"/>
</dbReference>
<feature type="domain" description="Methyltransferase type 11" evidence="1">
    <location>
        <begin position="53"/>
        <end position="144"/>
    </location>
</feature>
<comment type="caution">
    <text evidence="2">The sequence shown here is derived from an EMBL/GenBank/DDBJ whole genome shotgun (WGS) entry which is preliminary data.</text>
</comment>
<gene>
    <name evidence="2" type="ORF">UO65_5642</name>
</gene>
<keyword evidence="2" id="KW-0489">Methyltransferase</keyword>
<dbReference type="RefSeq" id="WP_035288270.1">
    <property type="nucleotide sequence ID" value="NZ_AYXG01000220.1"/>
</dbReference>
<evidence type="ECO:0000259" key="1">
    <source>
        <dbReference type="Pfam" id="PF08241"/>
    </source>
</evidence>
<dbReference type="EMBL" id="AYXG01000220">
    <property type="protein sequence ID" value="EWC59090.1"/>
    <property type="molecule type" value="Genomic_DNA"/>
</dbReference>
<dbReference type="Pfam" id="PF08241">
    <property type="entry name" value="Methyltransf_11"/>
    <property type="match status" value="1"/>
</dbReference>
<proteinExistence type="predicted"/>